<dbReference type="GeneID" id="40333339"/>
<evidence type="ECO:0000313" key="3">
    <source>
        <dbReference type="EMBL" id="RNE97259.1"/>
    </source>
</evidence>
<dbReference type="InterPro" id="IPR056000">
    <property type="entry name" value="DUF7578"/>
</dbReference>
<comment type="caution">
    <text evidence="3">The sequence shown here is derived from an EMBL/GenBank/DDBJ whole genome shotgun (WGS) entry which is preliminary data.</text>
</comment>
<accession>A0A422MVP3</accession>
<dbReference type="AlphaFoldDB" id="A0A422MVP3"/>
<feature type="compositionally biased region" description="Polar residues" evidence="1">
    <location>
        <begin position="164"/>
        <end position="187"/>
    </location>
</feature>
<sequence>MMSVNRWVRLFRGARSSLPSLLQERLLSGSGLSGGSYEPPTECRRVEGALQRPRRTLAGSIEDVRNVRVGQINIILLNDFLRQYVGPNRVVGEDQNVSMEVFVRGPDRYVTEQRRREGKSSIPLGYQLFEDARKLTERMVATLRDWKEFTDKEYCLCYYTNKTEGSSSTSVGGRGNTGSRNTPQRTITGGILRVRV</sequence>
<evidence type="ECO:0000313" key="4">
    <source>
        <dbReference type="Proteomes" id="UP000283634"/>
    </source>
</evidence>
<keyword evidence="4" id="KW-1185">Reference proteome</keyword>
<dbReference type="Proteomes" id="UP000283634">
    <property type="component" value="Unassembled WGS sequence"/>
</dbReference>
<proteinExistence type="predicted"/>
<dbReference type="EMBL" id="MKGL01000583">
    <property type="protein sequence ID" value="RNE97259.1"/>
    <property type="molecule type" value="Genomic_DNA"/>
</dbReference>
<name>A0A422MVP3_TRYRA</name>
<feature type="region of interest" description="Disordered" evidence="1">
    <location>
        <begin position="164"/>
        <end position="189"/>
    </location>
</feature>
<gene>
    <name evidence="3" type="ORF">TraAM80_09406</name>
</gene>
<dbReference type="VEuPathDB" id="TriTrypDB:TRSC58_07003"/>
<organism evidence="3 4">
    <name type="scientific">Trypanosoma rangeli</name>
    <dbReference type="NCBI Taxonomy" id="5698"/>
    <lineage>
        <taxon>Eukaryota</taxon>
        <taxon>Discoba</taxon>
        <taxon>Euglenozoa</taxon>
        <taxon>Kinetoplastea</taxon>
        <taxon>Metakinetoplastina</taxon>
        <taxon>Trypanosomatida</taxon>
        <taxon>Trypanosomatidae</taxon>
        <taxon>Trypanosoma</taxon>
        <taxon>Herpetosoma</taxon>
    </lineage>
</organism>
<dbReference type="RefSeq" id="XP_029234036.1">
    <property type="nucleotide sequence ID" value="XM_029386092.1"/>
</dbReference>
<dbReference type="Pfam" id="PF24466">
    <property type="entry name" value="DUF7578"/>
    <property type="match status" value="1"/>
</dbReference>
<evidence type="ECO:0000259" key="2">
    <source>
        <dbReference type="Pfam" id="PF24466"/>
    </source>
</evidence>
<evidence type="ECO:0000256" key="1">
    <source>
        <dbReference type="SAM" id="MobiDB-lite"/>
    </source>
</evidence>
<dbReference type="OrthoDB" id="251532at2759"/>
<reference evidence="3 4" key="1">
    <citation type="journal article" date="2018" name="BMC Genomics">
        <title>Genomic comparison of Trypanosoma conorhini and Trypanosoma rangeli to Trypanosoma cruzi strains of high and low virulence.</title>
        <authorList>
            <person name="Bradwell K.R."/>
            <person name="Koparde V.N."/>
            <person name="Matveyev A.V."/>
            <person name="Serrano M.G."/>
            <person name="Alves J.M."/>
            <person name="Parikh H."/>
            <person name="Huang B."/>
            <person name="Lee V."/>
            <person name="Espinosa-Alvarez O."/>
            <person name="Ortiz P.A."/>
            <person name="Costa-Martins A.G."/>
            <person name="Teixeira M.M."/>
            <person name="Buck G.A."/>
        </authorList>
    </citation>
    <scope>NUCLEOTIDE SEQUENCE [LARGE SCALE GENOMIC DNA]</scope>
    <source>
        <strain evidence="3 4">AM80</strain>
    </source>
</reference>
<protein>
    <submittedName>
        <fullName evidence="3">Retrotransposon hot spot (RHS) protein</fullName>
    </submittedName>
</protein>
<feature type="domain" description="DUF7578" evidence="2">
    <location>
        <begin position="74"/>
        <end position="117"/>
    </location>
</feature>